<sequence>MTDYEHAGTPELEMYFINVTIPILLKLAVKYEFQWIGSKCIVKKRMLINIRFFT</sequence>
<comment type="caution">
    <text evidence="2">The sequence shown here is derived from an EMBL/GenBank/DDBJ whole genome shotgun (WGS) entry which is preliminary data.</text>
</comment>
<keyword evidence="1" id="KW-0812">Transmembrane</keyword>
<reference evidence="2" key="1">
    <citation type="submission" date="2020-08" db="EMBL/GenBank/DDBJ databases">
        <title>Functional genomics of gut bacteria from endangered species of beetles.</title>
        <authorList>
            <person name="Carlos-Shanley C."/>
        </authorList>
    </citation>
    <scope>NUCLEOTIDE SEQUENCE [LARGE SCALE GENOMIC DNA]</scope>
    <source>
        <strain evidence="2">S00060</strain>
    </source>
</reference>
<keyword evidence="1" id="KW-0472">Membrane</keyword>
<name>A0A7W3RE87_PRIAR</name>
<gene>
    <name evidence="2" type="ORF">HNP21_001641</name>
</gene>
<dbReference type="Proteomes" id="UP000543174">
    <property type="component" value="Unassembled WGS sequence"/>
</dbReference>
<evidence type="ECO:0000313" key="2">
    <source>
        <dbReference type="EMBL" id="MBA9038552.1"/>
    </source>
</evidence>
<evidence type="ECO:0000256" key="1">
    <source>
        <dbReference type="SAM" id="Phobius"/>
    </source>
</evidence>
<evidence type="ECO:0000313" key="3">
    <source>
        <dbReference type="Proteomes" id="UP000543174"/>
    </source>
</evidence>
<protein>
    <submittedName>
        <fullName evidence="2">Uncharacterized protein</fullName>
    </submittedName>
</protein>
<keyword evidence="3" id="KW-1185">Reference proteome</keyword>
<dbReference type="EMBL" id="JACJHT010000001">
    <property type="protein sequence ID" value="MBA9038552.1"/>
    <property type="molecule type" value="Genomic_DNA"/>
</dbReference>
<dbReference type="AlphaFoldDB" id="A0A7W3RE87"/>
<accession>A0A7W3RE87</accession>
<feature type="transmembrane region" description="Helical" evidence="1">
    <location>
        <begin position="12"/>
        <end position="29"/>
    </location>
</feature>
<keyword evidence="1" id="KW-1133">Transmembrane helix</keyword>
<organism evidence="2 3">
    <name type="scientific">Priestia aryabhattai</name>
    <name type="common">Bacillus aryabhattai</name>
    <dbReference type="NCBI Taxonomy" id="412384"/>
    <lineage>
        <taxon>Bacteria</taxon>
        <taxon>Bacillati</taxon>
        <taxon>Bacillota</taxon>
        <taxon>Bacilli</taxon>
        <taxon>Bacillales</taxon>
        <taxon>Bacillaceae</taxon>
        <taxon>Priestia</taxon>
    </lineage>
</organism>
<proteinExistence type="predicted"/>